<dbReference type="Proteomes" id="UP001175211">
    <property type="component" value="Unassembled WGS sequence"/>
</dbReference>
<reference evidence="4" key="1">
    <citation type="submission" date="2023-06" db="EMBL/GenBank/DDBJ databases">
        <authorList>
            <consortium name="Lawrence Berkeley National Laboratory"/>
            <person name="Ahrendt S."/>
            <person name="Sahu N."/>
            <person name="Indic B."/>
            <person name="Wong-Bajracharya J."/>
            <person name="Merenyi Z."/>
            <person name="Ke H.-M."/>
            <person name="Monk M."/>
            <person name="Kocsube S."/>
            <person name="Drula E."/>
            <person name="Lipzen A."/>
            <person name="Balint B."/>
            <person name="Henrissat B."/>
            <person name="Andreopoulos B."/>
            <person name="Martin F.M."/>
            <person name="Harder C.B."/>
            <person name="Rigling D."/>
            <person name="Ford K.L."/>
            <person name="Foster G.D."/>
            <person name="Pangilinan J."/>
            <person name="Papanicolaou A."/>
            <person name="Barry K."/>
            <person name="LaButti K."/>
            <person name="Viragh M."/>
            <person name="Koriabine M."/>
            <person name="Yan M."/>
            <person name="Riley R."/>
            <person name="Champramary S."/>
            <person name="Plett K.L."/>
            <person name="Tsai I.J."/>
            <person name="Slot J."/>
            <person name="Sipos G."/>
            <person name="Plett J."/>
            <person name="Nagy L.G."/>
            <person name="Grigoriev I.V."/>
        </authorList>
    </citation>
    <scope>NUCLEOTIDE SEQUENCE</scope>
    <source>
        <strain evidence="4">CCBAS 213</strain>
    </source>
</reference>
<proteinExistence type="predicted"/>
<keyword evidence="1" id="KW-0479">Metal-binding</keyword>
<protein>
    <recommendedName>
        <fullName evidence="3">SWIM-type domain-containing protein</fullName>
    </recommendedName>
</protein>
<evidence type="ECO:0000256" key="2">
    <source>
        <dbReference type="SAM" id="MobiDB-lite"/>
    </source>
</evidence>
<dbReference type="AlphaFoldDB" id="A0AA39NB48"/>
<organism evidence="4 5">
    <name type="scientific">Armillaria tabescens</name>
    <name type="common">Ringless honey mushroom</name>
    <name type="synonym">Agaricus tabescens</name>
    <dbReference type="NCBI Taxonomy" id="1929756"/>
    <lineage>
        <taxon>Eukaryota</taxon>
        <taxon>Fungi</taxon>
        <taxon>Dikarya</taxon>
        <taxon>Basidiomycota</taxon>
        <taxon>Agaricomycotina</taxon>
        <taxon>Agaricomycetes</taxon>
        <taxon>Agaricomycetidae</taxon>
        <taxon>Agaricales</taxon>
        <taxon>Marasmiineae</taxon>
        <taxon>Physalacriaceae</taxon>
        <taxon>Desarmillaria</taxon>
    </lineage>
</organism>
<dbReference type="EMBL" id="JAUEPS010000009">
    <property type="protein sequence ID" value="KAK0462385.1"/>
    <property type="molecule type" value="Genomic_DNA"/>
</dbReference>
<dbReference type="GeneID" id="85363696"/>
<evidence type="ECO:0000259" key="3">
    <source>
        <dbReference type="PROSITE" id="PS50966"/>
    </source>
</evidence>
<dbReference type="GO" id="GO:0008270">
    <property type="term" value="F:zinc ion binding"/>
    <property type="evidence" value="ECO:0007669"/>
    <property type="project" value="UniProtKB-KW"/>
</dbReference>
<name>A0AA39NB48_ARMTA</name>
<accession>A0AA39NB48</accession>
<dbReference type="InterPro" id="IPR007527">
    <property type="entry name" value="Znf_SWIM"/>
</dbReference>
<keyword evidence="1" id="KW-0863">Zinc-finger</keyword>
<sequence length="719" mass="81198">MGGKAIFVLRFSVAWSVRTERKLPRCFPILERKKKDLFSHHHYASTDDTIIRQFRKSMNETASSESISFLSSSKSAATPLLKRKANGEFEDWGVYTPVMKASSLLDSARPTKEKRKVKPEDTGSSIGAGSVDILPLVQHRDYHRPVRLVLQSEHEKSSPKIMKILGPVLTTGSGSSMAITYPAPLTSQAKAPPKAAATPDIRMALGAATPQKAPSKAKIPRQPKPKPEKRSAIFKKKCPQNILDRLDRVIEQRERDGDELKETFRVLGSTGNVYTVVIGHTPRCDCPDASKGNYCKHIIFVFIKVSKLLGKRLPRDSNKTNSNRRMPKEEDDCPICYDKMHTEPESKLTWCKNLGKNVTCVWCRAEWVLPNVGKGKGKAIGDEGLSWSEKREQTWLSEVWDVSLAIVRMGRTRQKARALCAIVFVTYPELFEQPIWQEHMGFHGFDGTNVHHIENEDLPHIKKFLQYIKDLSTEDAIAAVNSLTDDSHSQGRNAYTEWWMASGFAQRLNESLKRGLARANVDIKAMYRFAAKKTKFVTVGQFALKEVEIAEAMFGSAYEDRESGSARLELRTLLHFLLTEHLNARHKDQQKAVALKTAAKKKVDAAWKAFDNPDSSINAKQAKKILLALEKYERSISGWEATDAEIQEWAEHERMKGLFEKVLVKAETNEKELKRRKKSTQFITGRLSGSNLAITASEKDIDSLQKEFTSRLESIEDSR</sequence>
<dbReference type="GO" id="GO:0061630">
    <property type="term" value="F:ubiquitin protein ligase activity"/>
    <property type="evidence" value="ECO:0007669"/>
    <property type="project" value="InterPro"/>
</dbReference>
<dbReference type="InterPro" id="IPR039903">
    <property type="entry name" value="Zswim2"/>
</dbReference>
<keyword evidence="1" id="KW-0862">Zinc</keyword>
<evidence type="ECO:0000313" key="5">
    <source>
        <dbReference type="Proteomes" id="UP001175211"/>
    </source>
</evidence>
<feature type="domain" description="SWIM-type" evidence="3">
    <location>
        <begin position="274"/>
        <end position="306"/>
    </location>
</feature>
<feature type="region of interest" description="Disordered" evidence="2">
    <location>
        <begin position="208"/>
        <end position="231"/>
    </location>
</feature>
<dbReference type="PANTHER" id="PTHR21540">
    <property type="entry name" value="RING FINGER AND SWIM DOMAIN-CONTAINING PROTEIN 2"/>
    <property type="match status" value="1"/>
</dbReference>
<dbReference type="Pfam" id="PF04434">
    <property type="entry name" value="SWIM"/>
    <property type="match status" value="1"/>
</dbReference>
<comment type="caution">
    <text evidence="4">The sequence shown here is derived from an EMBL/GenBank/DDBJ whole genome shotgun (WGS) entry which is preliminary data.</text>
</comment>
<dbReference type="PANTHER" id="PTHR21540:SF0">
    <property type="entry name" value="PHD FAMILY PROTEIN"/>
    <property type="match status" value="1"/>
</dbReference>
<evidence type="ECO:0000313" key="4">
    <source>
        <dbReference type="EMBL" id="KAK0462385.1"/>
    </source>
</evidence>
<evidence type="ECO:0000256" key="1">
    <source>
        <dbReference type="PROSITE-ProRule" id="PRU00325"/>
    </source>
</evidence>
<dbReference type="RefSeq" id="XP_060333997.1">
    <property type="nucleotide sequence ID" value="XM_060480148.1"/>
</dbReference>
<dbReference type="PROSITE" id="PS50966">
    <property type="entry name" value="ZF_SWIM"/>
    <property type="match status" value="1"/>
</dbReference>
<keyword evidence="5" id="KW-1185">Reference proteome</keyword>
<gene>
    <name evidence="4" type="ORF">EV420DRAFT_1745806</name>
</gene>